<dbReference type="Gene3D" id="2.40.50.140">
    <property type="entry name" value="Nucleic acid-binding proteins"/>
    <property type="match status" value="1"/>
</dbReference>
<evidence type="ECO:0000259" key="9">
    <source>
        <dbReference type="PROSITE" id="PS50926"/>
    </source>
</evidence>
<keyword evidence="4 7" id="KW-0949">S-adenosyl-L-methionine</keyword>
<accession>A0A0M0KBZ9</accession>
<dbReference type="InterPro" id="IPR030390">
    <property type="entry name" value="MeTrfase_TrmA_AS"/>
</dbReference>
<dbReference type="GO" id="GO:0051539">
    <property type="term" value="F:4 iron, 4 sulfur cluster binding"/>
    <property type="evidence" value="ECO:0007669"/>
    <property type="project" value="UniProtKB-KW"/>
</dbReference>
<organism evidence="10">
    <name type="scientific">Halalkalibacterium halodurans</name>
    <name type="common">Bacillus halodurans</name>
    <dbReference type="NCBI Taxonomy" id="86665"/>
    <lineage>
        <taxon>Bacteria</taxon>
        <taxon>Bacillati</taxon>
        <taxon>Bacillota</taxon>
        <taxon>Bacilli</taxon>
        <taxon>Bacillales</taxon>
        <taxon>Bacillaceae</taxon>
        <taxon>Halalkalibacterium (ex Joshi et al. 2022)</taxon>
    </lineage>
</organism>
<dbReference type="PROSITE" id="PS51687">
    <property type="entry name" value="SAM_MT_RNA_M5U"/>
    <property type="match status" value="1"/>
</dbReference>
<dbReference type="SUPFAM" id="SSF53335">
    <property type="entry name" value="S-adenosyl-L-methionine-dependent methyltransferases"/>
    <property type="match status" value="1"/>
</dbReference>
<comment type="similarity">
    <text evidence="7">Belongs to the class I-like SAM-binding methyltransferase superfamily. RNA M5U methyltransferase family.</text>
</comment>
<dbReference type="InterPro" id="IPR012340">
    <property type="entry name" value="NA-bd_OB-fold"/>
</dbReference>
<feature type="binding site" evidence="7">
    <location>
        <position position="391"/>
    </location>
    <ligand>
        <name>S-adenosyl-L-methionine</name>
        <dbReference type="ChEBI" id="CHEBI:59789"/>
    </ligand>
</feature>
<dbReference type="SUPFAM" id="SSF50249">
    <property type="entry name" value="Nucleic acid-binding proteins"/>
    <property type="match status" value="1"/>
</dbReference>
<evidence type="ECO:0000256" key="2">
    <source>
        <dbReference type="ARBA" id="ARBA00022603"/>
    </source>
</evidence>
<dbReference type="GO" id="GO:0046872">
    <property type="term" value="F:metal ion binding"/>
    <property type="evidence" value="ECO:0007669"/>
    <property type="project" value="UniProtKB-KW"/>
</dbReference>
<keyword evidence="3 7" id="KW-0808">Transferase</keyword>
<dbReference type="Gene3D" id="2.40.50.1070">
    <property type="match status" value="1"/>
</dbReference>
<dbReference type="FunFam" id="2.40.50.1070:FF:000003">
    <property type="entry name" value="23S rRNA (Uracil-5-)-methyltransferase RumA"/>
    <property type="match status" value="1"/>
</dbReference>
<sequence>MTKQATNAVLKKGQRFPLTIKRLGINGEGVGYFKRHVVFVPGALPGEEVVVEVTDVKPRFAEASIRKIRKSSPDRISPPCPVYDQCGGCQLQHLSYEATLKEKREIVKQAFERHTTLRADTLTILPTIGMEDPWAYRNKSQLQLKTEKGQVKAGLYVMNTHKLVDLSSCLVQHDATNEASEVVKQIVQDLQIPTYNERKRTGILRSVVSRVGFETGELQVILVTTKKDFPKKDLLVEEIKSRLPHVKSLQQNINPKKTSLIMGDETISLFGEETIEETLGDISFSLSARAFFQLNPKQTVKLYNEVKRAAALTGKEKVIDAYCGVGTIGLWLADQAREVRGMDVIAEAIEDAKENAKRQGITNVQYEVGKAEKIIPSWVRSSWIPDVIVVDPPRTGCDDQLLKTIKQTKPKRIVYVSCNPSTLAKDVEQLQRSGYKVKNIQPVDMFPWTAQVESCTLLVYEGK</sequence>
<keyword evidence="5" id="KW-0479">Metal-binding</keyword>
<keyword evidence="2 7" id="KW-0489">Methyltransferase</keyword>
<dbReference type="SMR" id="A0A0M0KBZ9"/>
<dbReference type="PROSITE" id="PS50926">
    <property type="entry name" value="TRAM"/>
    <property type="match status" value="1"/>
</dbReference>
<protein>
    <submittedName>
        <fullName evidence="10">RNA methyltransferase</fullName>
    </submittedName>
</protein>
<dbReference type="FunFam" id="2.40.50.140:FF:000097">
    <property type="entry name" value="23S rRNA (uracil(1939)-C(5))-methyltransferase RlmD"/>
    <property type="match status" value="1"/>
</dbReference>
<dbReference type="InterPro" id="IPR010280">
    <property type="entry name" value="U5_MeTrfase_fam"/>
</dbReference>
<keyword evidence="1" id="KW-0408">Iron</keyword>
<dbReference type="GeneID" id="87596441"/>
<dbReference type="PANTHER" id="PTHR11061:SF45">
    <property type="match status" value="1"/>
</dbReference>
<feature type="binding site" evidence="7">
    <location>
        <position position="343"/>
    </location>
    <ligand>
        <name>S-adenosyl-L-methionine</name>
        <dbReference type="ChEBI" id="CHEBI:59789"/>
    </ligand>
</feature>
<evidence type="ECO:0000256" key="3">
    <source>
        <dbReference type="ARBA" id="ARBA00022679"/>
    </source>
</evidence>
<dbReference type="Gene3D" id="3.40.50.150">
    <property type="entry name" value="Vaccinia Virus protein VP39"/>
    <property type="match status" value="1"/>
</dbReference>
<feature type="binding site" evidence="7">
    <location>
        <position position="293"/>
    </location>
    <ligand>
        <name>S-adenosyl-L-methionine</name>
        <dbReference type="ChEBI" id="CHEBI:59789"/>
    </ligand>
</feature>
<feature type="binding site" evidence="7">
    <location>
        <position position="322"/>
    </location>
    <ligand>
        <name>S-adenosyl-L-methionine</name>
        <dbReference type="ChEBI" id="CHEBI:59789"/>
    </ligand>
</feature>
<dbReference type="OMA" id="SCQWLEK"/>
<keyword evidence="6" id="KW-0411">Iron-sulfur</keyword>
<reference evidence="10" key="1">
    <citation type="submission" date="2015-08" db="EMBL/GenBank/DDBJ databases">
        <title>Complete DNA Sequence of Pseudomonas syringae pv. actinidiae, the Causal Agent of Kiwifruit Canker Disease.</title>
        <authorList>
            <person name="Rikkerink E.H.A."/>
            <person name="Fineran P.C."/>
        </authorList>
    </citation>
    <scope>NUCLEOTIDE SEQUENCE</scope>
    <source>
        <strain evidence="10">DSM 13666</strain>
    </source>
</reference>
<proteinExistence type="inferred from homology"/>
<dbReference type="Pfam" id="PF01938">
    <property type="entry name" value="TRAM"/>
    <property type="match status" value="1"/>
</dbReference>
<dbReference type="AlphaFoldDB" id="A0A0M0KBZ9"/>
<evidence type="ECO:0000256" key="7">
    <source>
        <dbReference type="PROSITE-ProRule" id="PRU01024"/>
    </source>
</evidence>
<evidence type="ECO:0000313" key="10">
    <source>
        <dbReference type="EMBL" id="KOO36381.1"/>
    </source>
</evidence>
<feature type="domain" description="TRAM" evidence="9">
    <location>
        <begin position="9"/>
        <end position="67"/>
    </location>
</feature>
<dbReference type="FunFam" id="3.40.50.150:FF:000009">
    <property type="entry name" value="23S rRNA (Uracil(1939)-C(5))-methyltransferase RlmD"/>
    <property type="match status" value="1"/>
</dbReference>
<dbReference type="PROSITE" id="PS01230">
    <property type="entry name" value="TRMA_1"/>
    <property type="match status" value="1"/>
</dbReference>
<dbReference type="Pfam" id="PF05958">
    <property type="entry name" value="tRNA_U5-meth_tr"/>
    <property type="match status" value="1"/>
</dbReference>
<dbReference type="RefSeq" id="WP_010897070.1">
    <property type="nucleotide sequence ID" value="NZ_CP040441.1"/>
</dbReference>
<keyword evidence="1" id="KW-0004">4Fe-4S</keyword>
<comment type="caution">
    <text evidence="10">The sequence shown here is derived from an EMBL/GenBank/DDBJ whole genome shotgun (WGS) entry which is preliminary data.</text>
</comment>
<dbReference type="InterPro" id="IPR029063">
    <property type="entry name" value="SAM-dependent_MTases_sf"/>
</dbReference>
<feature type="active site" description="Nucleophile" evidence="7">
    <location>
        <position position="418"/>
    </location>
</feature>
<gene>
    <name evidence="10" type="ORF">AMD02_19605</name>
</gene>
<evidence type="ECO:0000256" key="6">
    <source>
        <dbReference type="ARBA" id="ARBA00023014"/>
    </source>
</evidence>
<evidence type="ECO:0000256" key="4">
    <source>
        <dbReference type="ARBA" id="ARBA00022691"/>
    </source>
</evidence>
<dbReference type="PANTHER" id="PTHR11061">
    <property type="entry name" value="RNA M5U METHYLTRANSFERASE"/>
    <property type="match status" value="1"/>
</dbReference>
<dbReference type="NCBIfam" id="TIGR00479">
    <property type="entry name" value="rumA"/>
    <property type="match status" value="1"/>
</dbReference>
<dbReference type="CDD" id="cd02440">
    <property type="entry name" value="AdoMet_MTases"/>
    <property type="match status" value="1"/>
</dbReference>
<evidence type="ECO:0000256" key="5">
    <source>
        <dbReference type="ARBA" id="ARBA00022723"/>
    </source>
</evidence>
<dbReference type="PATRIC" id="fig|136160.3.peg.3911"/>
<evidence type="ECO:0000256" key="1">
    <source>
        <dbReference type="ARBA" id="ARBA00022485"/>
    </source>
</evidence>
<dbReference type="EMBL" id="LILD01000014">
    <property type="protein sequence ID" value="KOO36381.1"/>
    <property type="molecule type" value="Genomic_DNA"/>
</dbReference>
<dbReference type="InterPro" id="IPR002792">
    <property type="entry name" value="TRAM_dom"/>
</dbReference>
<dbReference type="GO" id="GO:0070041">
    <property type="term" value="F:rRNA (uridine-C5-)-methyltransferase activity"/>
    <property type="evidence" value="ECO:0007669"/>
    <property type="project" value="UniProtKB-ARBA"/>
</dbReference>
<dbReference type="GO" id="GO:0070475">
    <property type="term" value="P:rRNA base methylation"/>
    <property type="evidence" value="ECO:0007669"/>
    <property type="project" value="TreeGrafter"/>
</dbReference>
<evidence type="ECO:0000256" key="8">
    <source>
        <dbReference type="PROSITE-ProRule" id="PRU10015"/>
    </source>
</evidence>
<feature type="active site" evidence="8">
    <location>
        <position position="418"/>
    </location>
</feature>
<name>A0A0M0KBZ9_ALKHA</name>